<comment type="caution">
    <text evidence="3">The sequence shown here is derived from an EMBL/GenBank/DDBJ whole genome shotgun (WGS) entry which is preliminary data.</text>
</comment>
<dbReference type="AlphaFoldDB" id="A0A9P3PIY7"/>
<gene>
    <name evidence="3" type="ORF">LshimejAT787_0401080</name>
</gene>
<dbReference type="Gene3D" id="2.60.120.200">
    <property type="match status" value="1"/>
</dbReference>
<dbReference type="EMBL" id="BRPK01000004">
    <property type="protein sequence ID" value="GLB37057.1"/>
    <property type="molecule type" value="Genomic_DNA"/>
</dbReference>
<dbReference type="Pfam" id="PF21294">
    <property type="entry name" value="Polysacc_lyase_14"/>
    <property type="match status" value="1"/>
</dbReference>
<sequence>MYNRLLPLWLIYTLLATVPIRAATQQASAEQIASAYGLTTSTTLPFPSATQSSSDTGKHLVSGWSLGKGRVQDNADDLAFVADPFPNNPAPIPSGVNSSGPVLQATYAAGSFASQSAGSGSQFINLWNTTDGSKFQTMLLSYEVAFDNGFDWVKGGKLPGLRGGLSSDGCSGGNESDGRDCFSTRVMWRKNGSGEVYAYVPTPNNLCSQDGIDCNSDFGISIQRGSFGFVSGQWNRITLLVRLNDPPNVANGNVQLYYNDLKAIDQQNLQIRSSSSLSANGLYFSTFFGGSDSSWATPKTVHSYYRNIRLWGGSAPSNLTGQVVSAAGHVVVPGLGVHLLSLAVGGAIAALWT</sequence>
<organism evidence="3 4">
    <name type="scientific">Lyophyllum shimeji</name>
    <name type="common">Hon-shimeji</name>
    <name type="synonym">Tricholoma shimeji</name>
    <dbReference type="NCBI Taxonomy" id="47721"/>
    <lineage>
        <taxon>Eukaryota</taxon>
        <taxon>Fungi</taxon>
        <taxon>Dikarya</taxon>
        <taxon>Basidiomycota</taxon>
        <taxon>Agaricomycotina</taxon>
        <taxon>Agaricomycetes</taxon>
        <taxon>Agaricomycetidae</taxon>
        <taxon>Agaricales</taxon>
        <taxon>Tricholomatineae</taxon>
        <taxon>Lyophyllaceae</taxon>
        <taxon>Lyophyllum</taxon>
    </lineage>
</organism>
<dbReference type="OrthoDB" id="2395160at2759"/>
<evidence type="ECO:0000313" key="3">
    <source>
        <dbReference type="EMBL" id="GLB37057.1"/>
    </source>
</evidence>
<name>A0A9P3PIY7_LYOSH</name>
<evidence type="ECO:0000313" key="4">
    <source>
        <dbReference type="Proteomes" id="UP001063166"/>
    </source>
</evidence>
<dbReference type="PANTHER" id="PTHR40124:SF1">
    <property type="entry name" value="DISAGGREGATASE RELATED REPEAT PROTEIN"/>
    <property type="match status" value="1"/>
</dbReference>
<dbReference type="PANTHER" id="PTHR40124">
    <property type="match status" value="1"/>
</dbReference>
<dbReference type="InterPro" id="IPR048958">
    <property type="entry name" value="Polysacc_lyase_14"/>
</dbReference>
<feature type="domain" description="Polysaccharide lyase 14" evidence="2">
    <location>
        <begin position="97"/>
        <end position="308"/>
    </location>
</feature>
<keyword evidence="4" id="KW-1185">Reference proteome</keyword>
<evidence type="ECO:0000259" key="2">
    <source>
        <dbReference type="Pfam" id="PF21294"/>
    </source>
</evidence>
<proteinExistence type="predicted"/>
<accession>A0A9P3PIY7</accession>
<reference evidence="3" key="1">
    <citation type="submission" date="2022-07" db="EMBL/GenBank/DDBJ databases">
        <title>The genome of Lyophyllum shimeji provides insight into the initial evolution of ectomycorrhizal fungal genome.</title>
        <authorList>
            <person name="Kobayashi Y."/>
            <person name="Shibata T."/>
            <person name="Hirakawa H."/>
            <person name="Shigenobu S."/>
            <person name="Nishiyama T."/>
            <person name="Yamada A."/>
            <person name="Hasebe M."/>
            <person name="Kawaguchi M."/>
        </authorList>
    </citation>
    <scope>NUCLEOTIDE SEQUENCE</scope>
    <source>
        <strain evidence="3">AT787</strain>
    </source>
</reference>
<evidence type="ECO:0000256" key="1">
    <source>
        <dbReference type="SAM" id="SignalP"/>
    </source>
</evidence>
<keyword evidence="1" id="KW-0732">Signal</keyword>
<feature type="chain" id="PRO_5040344255" description="Polysaccharide lyase 14 domain-containing protein" evidence="1">
    <location>
        <begin position="23"/>
        <end position="353"/>
    </location>
</feature>
<feature type="signal peptide" evidence="1">
    <location>
        <begin position="1"/>
        <end position="22"/>
    </location>
</feature>
<dbReference type="Proteomes" id="UP001063166">
    <property type="component" value="Unassembled WGS sequence"/>
</dbReference>
<protein>
    <recommendedName>
        <fullName evidence="2">Polysaccharide lyase 14 domain-containing protein</fullName>
    </recommendedName>
</protein>